<sequence>MPQKQSSARGHMSAYPGDALLVTDGANIGDGFSISRDLCLGDRYELNANVLPLPMQKVYARKANAKPGGMVLDCSITLMSDTGQHISANLYASLDTQGCVKKTHLSTDMLLHPKTPYELINIKA</sequence>
<proteinExistence type="predicted"/>
<dbReference type="EMBL" id="CP060010">
    <property type="protein sequence ID" value="QTN35842.1"/>
    <property type="molecule type" value="Genomic_DNA"/>
</dbReference>
<dbReference type="AlphaFoldDB" id="A0A975EQ79"/>
<evidence type="ECO:0000313" key="1">
    <source>
        <dbReference type="EMBL" id="QTN35842.1"/>
    </source>
</evidence>
<reference evidence="1" key="1">
    <citation type="submission" date="2020-07" db="EMBL/GenBank/DDBJ databases">
        <title>Genome sequences of bacteria associated with the marine, planktonic diatom Thalassiosira profunda strain ECT2AJA-044.</title>
        <authorList>
            <person name="Gargas C.B."/>
            <person name="Roberts W.R."/>
            <person name="Alverson A.J."/>
        </authorList>
    </citation>
    <scope>NUCLEOTIDE SEQUENCE</scope>
    <source>
        <strain evidence="1">ECT2AJA-044</strain>
    </source>
</reference>
<dbReference type="Proteomes" id="UP000665026">
    <property type="component" value="Chromosome"/>
</dbReference>
<protein>
    <submittedName>
        <fullName evidence="1">Uncharacterized protein</fullName>
    </submittedName>
</protein>
<dbReference type="KEGG" id="cact:HZ995_15465"/>
<dbReference type="RefSeq" id="WP_209356545.1">
    <property type="nucleotide sequence ID" value="NZ_CP060010.1"/>
</dbReference>
<accession>A0A975EQ79</accession>
<organism evidence="1 2">
    <name type="scientific">Cognatishimia activa</name>
    <dbReference type="NCBI Taxonomy" id="1715691"/>
    <lineage>
        <taxon>Bacteria</taxon>
        <taxon>Pseudomonadati</taxon>
        <taxon>Pseudomonadota</taxon>
        <taxon>Alphaproteobacteria</taxon>
        <taxon>Rhodobacterales</taxon>
        <taxon>Paracoccaceae</taxon>
        <taxon>Cognatishimia</taxon>
    </lineage>
</organism>
<evidence type="ECO:0000313" key="2">
    <source>
        <dbReference type="Proteomes" id="UP000665026"/>
    </source>
</evidence>
<gene>
    <name evidence="1" type="ORF">HZ995_15465</name>
</gene>
<name>A0A975EQ79_9RHOB</name>